<organism evidence="2 3">
    <name type="scientific">Halomonas stenophila</name>
    <dbReference type="NCBI Taxonomy" id="795312"/>
    <lineage>
        <taxon>Bacteria</taxon>
        <taxon>Pseudomonadati</taxon>
        <taxon>Pseudomonadota</taxon>
        <taxon>Gammaproteobacteria</taxon>
        <taxon>Oceanospirillales</taxon>
        <taxon>Halomonadaceae</taxon>
        <taxon>Halomonas</taxon>
    </lineage>
</organism>
<keyword evidence="1" id="KW-1133">Transmembrane helix</keyword>
<gene>
    <name evidence="2" type="ORF">FHR97_000675</name>
</gene>
<dbReference type="RefSeq" id="WP_183382333.1">
    <property type="nucleotide sequence ID" value="NZ_JACHXR010000001.1"/>
</dbReference>
<evidence type="ECO:0000256" key="1">
    <source>
        <dbReference type="SAM" id="Phobius"/>
    </source>
</evidence>
<dbReference type="EMBL" id="JACHXR010000001">
    <property type="protein sequence ID" value="MBB3229860.1"/>
    <property type="molecule type" value="Genomic_DNA"/>
</dbReference>
<protein>
    <submittedName>
        <fullName evidence="2">Fatty acid desaturase</fullName>
    </submittedName>
</protein>
<evidence type="ECO:0000313" key="3">
    <source>
        <dbReference type="Proteomes" id="UP000518892"/>
    </source>
</evidence>
<keyword evidence="1" id="KW-0812">Transmembrane</keyword>
<feature type="transmembrane region" description="Helical" evidence="1">
    <location>
        <begin position="12"/>
        <end position="33"/>
    </location>
</feature>
<dbReference type="Proteomes" id="UP000518892">
    <property type="component" value="Unassembled WGS sequence"/>
</dbReference>
<sequence length="78" mass="8300">MTTTFRTLARYALKVLTWVAFLAFVTLAAGMIMAHGETAQGLGDFLAPLIVAGLFLIALTWLSAKGQQALSRSGSRQG</sequence>
<proteinExistence type="predicted"/>
<feature type="transmembrane region" description="Helical" evidence="1">
    <location>
        <begin position="45"/>
        <end position="64"/>
    </location>
</feature>
<dbReference type="AlphaFoldDB" id="A0A7W5ESA1"/>
<reference evidence="2 3" key="1">
    <citation type="submission" date="2020-08" db="EMBL/GenBank/DDBJ databases">
        <title>Genomic Encyclopedia of Type Strains, Phase III (KMG-III): the genomes of soil and plant-associated and newly described type strains.</title>
        <authorList>
            <person name="Whitman W."/>
        </authorList>
    </citation>
    <scope>NUCLEOTIDE SEQUENCE [LARGE SCALE GENOMIC DNA]</scope>
    <source>
        <strain evidence="2 3">CECT 7744</strain>
    </source>
</reference>
<accession>A0A7W5ESA1</accession>
<keyword evidence="1" id="KW-0472">Membrane</keyword>
<comment type="caution">
    <text evidence="2">The sequence shown here is derived from an EMBL/GenBank/DDBJ whole genome shotgun (WGS) entry which is preliminary data.</text>
</comment>
<evidence type="ECO:0000313" key="2">
    <source>
        <dbReference type="EMBL" id="MBB3229860.1"/>
    </source>
</evidence>
<keyword evidence="3" id="KW-1185">Reference proteome</keyword>
<name>A0A7W5ESA1_9GAMM</name>